<name>A0ABP0YG78_9ROSI</name>
<gene>
    <name evidence="1" type="ORF">CITCOLO1_LOCUS11507</name>
</gene>
<accession>A0ABP0YG78</accession>
<reference evidence="1 2" key="1">
    <citation type="submission" date="2024-03" db="EMBL/GenBank/DDBJ databases">
        <authorList>
            <person name="Gkanogiannis A."/>
            <person name="Becerra Lopez-Lavalle L."/>
        </authorList>
    </citation>
    <scope>NUCLEOTIDE SEQUENCE [LARGE SCALE GENOMIC DNA]</scope>
</reference>
<keyword evidence="2" id="KW-1185">Reference proteome</keyword>
<evidence type="ECO:0000313" key="1">
    <source>
        <dbReference type="EMBL" id="CAK9319500.1"/>
    </source>
</evidence>
<proteinExistence type="predicted"/>
<dbReference type="EMBL" id="OZ021738">
    <property type="protein sequence ID" value="CAK9319500.1"/>
    <property type="molecule type" value="Genomic_DNA"/>
</dbReference>
<protein>
    <submittedName>
        <fullName evidence="1">Uncharacterized protein</fullName>
    </submittedName>
</protein>
<sequence length="68" mass="7834">GIEVEGLGILVEDDNEEVEGTEVEDSGVELKEMKMVKKKTEEEKANQNIQENQIYFMRKKMKEGKSDQ</sequence>
<dbReference type="Proteomes" id="UP001642487">
    <property type="component" value="Chromosome 4"/>
</dbReference>
<feature type="non-terminal residue" evidence="1">
    <location>
        <position position="1"/>
    </location>
</feature>
<organism evidence="1 2">
    <name type="scientific">Citrullus colocynthis</name>
    <name type="common">colocynth</name>
    <dbReference type="NCBI Taxonomy" id="252529"/>
    <lineage>
        <taxon>Eukaryota</taxon>
        <taxon>Viridiplantae</taxon>
        <taxon>Streptophyta</taxon>
        <taxon>Embryophyta</taxon>
        <taxon>Tracheophyta</taxon>
        <taxon>Spermatophyta</taxon>
        <taxon>Magnoliopsida</taxon>
        <taxon>eudicotyledons</taxon>
        <taxon>Gunneridae</taxon>
        <taxon>Pentapetalae</taxon>
        <taxon>rosids</taxon>
        <taxon>fabids</taxon>
        <taxon>Cucurbitales</taxon>
        <taxon>Cucurbitaceae</taxon>
        <taxon>Benincaseae</taxon>
        <taxon>Citrullus</taxon>
    </lineage>
</organism>
<evidence type="ECO:0000313" key="2">
    <source>
        <dbReference type="Proteomes" id="UP001642487"/>
    </source>
</evidence>
<feature type="non-terminal residue" evidence="1">
    <location>
        <position position="68"/>
    </location>
</feature>